<gene>
    <name evidence="2" type="ORF">QYT958_LOCUS3517</name>
</gene>
<dbReference type="Proteomes" id="UP000663848">
    <property type="component" value="Unassembled WGS sequence"/>
</dbReference>
<dbReference type="AlphaFoldDB" id="A0A820UN47"/>
<evidence type="ECO:0000313" key="2">
    <source>
        <dbReference type="EMBL" id="CAF4486790.1"/>
    </source>
</evidence>
<evidence type="ECO:0000256" key="1">
    <source>
        <dbReference type="SAM" id="MobiDB-lite"/>
    </source>
</evidence>
<organism evidence="2 3">
    <name type="scientific">Rotaria socialis</name>
    <dbReference type="NCBI Taxonomy" id="392032"/>
    <lineage>
        <taxon>Eukaryota</taxon>
        <taxon>Metazoa</taxon>
        <taxon>Spiralia</taxon>
        <taxon>Gnathifera</taxon>
        <taxon>Rotifera</taxon>
        <taxon>Eurotatoria</taxon>
        <taxon>Bdelloidea</taxon>
        <taxon>Philodinida</taxon>
        <taxon>Philodinidae</taxon>
        <taxon>Rotaria</taxon>
    </lineage>
</organism>
<feature type="region of interest" description="Disordered" evidence="1">
    <location>
        <begin position="159"/>
        <end position="180"/>
    </location>
</feature>
<sequence length="1121" mass="127874">MNCFPNQMFESSTDEMDIALYIKDFEVKDQSNMFQDVKFSEGVLNNDTVEQLATIDDYRIIDISNSLLGDFQNSIVSNDAMSHSLMLDLFDIPRPMNDEQWRDDEFEQILIDDLRKEEIIMTENNSQLNASKTQQAFAIEMNTFQSVFADVEMFVTEQPKPDQRARYESDGPRFLPDSKKHPMTVETRNLSSVQLADNATIGIVLTMVTTTNNPKNKTFVHANSIKYRTDDAIELDCGSVFVPLSKSDILKGEKTFPRLSIICKKFDNYSFDLTSFDEATAERTTEKYIITDKDEMTKAAKGKRFTFDYDLLCYKIIFQLAVKQDNFISILHIKCETNIINEQKTAAKCIKRKISSGDILPAKKKGKVNRSVGHRYAESFNTTALPIVRRSYTKQYVSNCTSTYIYMTNCQPHLFSIFEDTNKSSLSTEEIDTRFCYDFNAREQFYEIDVADLNMSLYPDELFKSLLNEFNQMQGSSAPSPIIDAIAELLDEEPGILHPIETNDMPDRTQSTDEHLAMIKPSDHSLQTSRQSVEKLPAKGHLDSSIELSKSVAVTVPTPNQLKIVYQLEDTYRARYKSDYFPQNGSCRRPRYVADKEGHHHITIQMPSDYKRDLTNEYIRVALITTSIDDRGHFYSPYKFQTDHRDSKVPDQNPIFLSAQAQKQDKFTMKLQLVLIKSKLDQLNDAQPLKHFPDTISIQNIINEEKLAPKDLINTYQLDKSHIAFTLCTKLSNGSYNIHSETTVISSIITESPSKQLASSTNKTIEEHISSCLVFDDDLLRLLGTNHQSKNVCYEKPFDNTSIASDLIEFIDPRNCAIEKNEFDCYFPTSNSSQDMICSDYDPNLSFLDFSMSSKECADGYNVTNAKSSHVPLSTSVGVTIPKKSLNLSRGIEIVDDLELKYKPRYKSDYRSPDGTIRKPRYVANQHGVHCVELRVAPGSKGYLRVDWTTTELSKGIRYSMPYKFQIDNDSFDSPDVNPFYVDFTADCTGILPLYLVLIKAKQDELKSVQLQLFPPLEDCSTVSISNSFNVTTPLSAKKLIEQYQLHRSQLAFTLCTLSKDGQLFIPDWGTTVYSTVMTEMSTEASKRRKIACPRCKNSFEITINKAGDISYEEPAKKRKR</sequence>
<protein>
    <submittedName>
        <fullName evidence="2">Uncharacterized protein</fullName>
    </submittedName>
</protein>
<accession>A0A820UN47</accession>
<reference evidence="2" key="1">
    <citation type="submission" date="2021-02" db="EMBL/GenBank/DDBJ databases">
        <authorList>
            <person name="Nowell W R."/>
        </authorList>
    </citation>
    <scope>NUCLEOTIDE SEQUENCE</scope>
</reference>
<name>A0A820UN47_9BILA</name>
<proteinExistence type="predicted"/>
<comment type="caution">
    <text evidence="2">The sequence shown here is derived from an EMBL/GenBank/DDBJ whole genome shotgun (WGS) entry which is preliminary data.</text>
</comment>
<evidence type="ECO:0000313" key="3">
    <source>
        <dbReference type="Proteomes" id="UP000663848"/>
    </source>
</evidence>
<dbReference type="EMBL" id="CAJOBR010000251">
    <property type="protein sequence ID" value="CAF4486790.1"/>
    <property type="molecule type" value="Genomic_DNA"/>
</dbReference>